<dbReference type="Pfam" id="PF07727">
    <property type="entry name" value="RVT_2"/>
    <property type="match status" value="1"/>
</dbReference>
<comment type="caution">
    <text evidence="3">The sequence shown here is derived from an EMBL/GenBank/DDBJ whole genome shotgun (WGS) entry which is preliminary data.</text>
</comment>
<protein>
    <recommendedName>
        <fullName evidence="2">Reverse transcriptase Ty1/copia-type domain-containing protein</fullName>
    </recommendedName>
</protein>
<evidence type="ECO:0000313" key="3">
    <source>
        <dbReference type="EMBL" id="GEU60685.1"/>
    </source>
</evidence>
<accession>A0A6L2LKI2</accession>
<dbReference type="AlphaFoldDB" id="A0A6L2LKI2"/>
<name>A0A6L2LKI2_TANCI</name>
<reference evidence="3" key="1">
    <citation type="journal article" date="2019" name="Sci. Rep.">
        <title>Draft genome of Tanacetum cinerariifolium, the natural source of mosquito coil.</title>
        <authorList>
            <person name="Yamashiro T."/>
            <person name="Shiraishi A."/>
            <person name="Satake H."/>
            <person name="Nakayama K."/>
        </authorList>
    </citation>
    <scope>NUCLEOTIDE SEQUENCE</scope>
</reference>
<feature type="region of interest" description="Disordered" evidence="1">
    <location>
        <begin position="618"/>
        <end position="646"/>
    </location>
</feature>
<sequence>MENYKNVSQDIKNQLDAEAEDVHIILTRIDNDIYSTLDACPNACEMWKAIERLKHGESINVQDLETNLYWEFGKFTSRDEWQRFVKLIKQSQELKTVSYHKLYDILKQHQNEVNEIRVERLARTANPLALVAQQEPDYHPQNHPTHYTYNSSTRLQQVSTKNKGKAIVDSPLPTYNQEPDRVTKDDALSKEKEIDKLMTLISLSFKKIYKPTNNKLRTSSNTGRAHQDNTPRINRRTGYDNQRVVNVVGAKENAGTQVAKDVAYHKEKMLLCKQEEVGFQLNAKQTDWKDDTDYEPDDQELEAHYIEHPKQPKSVNDTYLDEQGVISTTSVSRPQLKSNLLEDRVMNNNSEGKKKQVEDHRRNFKFSNNKTSVTACNDSLNAKTSNVNFVCVTCGKCVLNDNHDMCVLHYINGMNTRTKHPIVVPICTRKPIRIAKQSVATPLKRTVAAESTNQKPRSTIRKQYEQSSKTCSHGSDLYSITLHDTSHPNLICLMDKATSSQAVMASSSLTSKLRHHQLAFESRAYRVYNKRTRLIVETIHVNFYKVPRMALDRVSSDPVPQCSTMALENNNLSPDPQSQENAPQAAETVTTLIELDLLFSLIFDELLNGTTQVMSKSSAITTVDEPNQRQQQHTTPSTSTTVTADTPTLKVQTTTKTISKAPTQAPTVTANENIIQAETNKEHAQVDEDKFINIFNHPLEQVIGNPSQSIRTRRQLETDGKMCMFALIVSQTEPKNIKEAMADSAWIEAIQEEFHQFDRLDMDVKTAFFNVPLKEEAYINQPDEFVDPHHPDKVYRLKKALYGLKNSDSPIPTWYLYKQAKYVQKILKKHGMTLCDSVDTPTVAKPLDADLSRNLVDQTKYRSMVRALMYLTASRLDIVHATCYCACYEARLI</sequence>
<gene>
    <name evidence="3" type="ORF">Tci_032663</name>
</gene>
<feature type="compositionally biased region" description="Low complexity" evidence="1">
    <location>
        <begin position="634"/>
        <end position="646"/>
    </location>
</feature>
<feature type="domain" description="Reverse transcriptase Ty1/copia-type" evidence="2">
    <location>
        <begin position="761"/>
        <end position="807"/>
    </location>
</feature>
<evidence type="ECO:0000256" key="1">
    <source>
        <dbReference type="SAM" id="MobiDB-lite"/>
    </source>
</evidence>
<evidence type="ECO:0000259" key="2">
    <source>
        <dbReference type="Pfam" id="PF07727"/>
    </source>
</evidence>
<proteinExistence type="predicted"/>
<feature type="compositionally biased region" description="Polar residues" evidence="1">
    <location>
        <begin position="618"/>
        <end position="633"/>
    </location>
</feature>
<feature type="region of interest" description="Disordered" evidence="1">
    <location>
        <begin position="214"/>
        <end position="236"/>
    </location>
</feature>
<dbReference type="EMBL" id="BKCJ010004377">
    <property type="protein sequence ID" value="GEU60685.1"/>
    <property type="molecule type" value="Genomic_DNA"/>
</dbReference>
<organism evidence="3">
    <name type="scientific">Tanacetum cinerariifolium</name>
    <name type="common">Dalmatian daisy</name>
    <name type="synonym">Chrysanthemum cinerariifolium</name>
    <dbReference type="NCBI Taxonomy" id="118510"/>
    <lineage>
        <taxon>Eukaryota</taxon>
        <taxon>Viridiplantae</taxon>
        <taxon>Streptophyta</taxon>
        <taxon>Embryophyta</taxon>
        <taxon>Tracheophyta</taxon>
        <taxon>Spermatophyta</taxon>
        <taxon>Magnoliopsida</taxon>
        <taxon>eudicotyledons</taxon>
        <taxon>Gunneridae</taxon>
        <taxon>Pentapetalae</taxon>
        <taxon>asterids</taxon>
        <taxon>campanulids</taxon>
        <taxon>Asterales</taxon>
        <taxon>Asteraceae</taxon>
        <taxon>Asteroideae</taxon>
        <taxon>Anthemideae</taxon>
        <taxon>Anthemidinae</taxon>
        <taxon>Tanacetum</taxon>
    </lineage>
</organism>
<feature type="compositionally biased region" description="Polar residues" evidence="1">
    <location>
        <begin position="214"/>
        <end position="232"/>
    </location>
</feature>
<dbReference type="InterPro" id="IPR013103">
    <property type="entry name" value="RVT_2"/>
</dbReference>